<protein>
    <recommendedName>
        <fullName evidence="5">Lipoprotein</fullName>
    </recommendedName>
</protein>
<evidence type="ECO:0000313" key="4">
    <source>
        <dbReference type="Proteomes" id="UP000518300"/>
    </source>
</evidence>
<keyword evidence="2" id="KW-0732">Signal</keyword>
<accession>A0A848LYA1</accession>
<dbReference type="RefSeq" id="WP_169352196.1">
    <property type="nucleotide sequence ID" value="NZ_JABBJJ010000528.1"/>
</dbReference>
<sequence length="206" mass="19514">MRPLKIVSSSAVLVALCSLLAGGCGGQPNGNEQAPADPQSSDKLRHMPTSPEQGDDGQGEDGQDPTSGEDGSGNGGGEVDPTKQTLCHIPPGNPANAHTITVGLPAVKAHLKHGDTLGACGTGGEVDAGTGGGIDAGPGGEVDAGTGGEVDAGTGGEVDAGTGGGEVDAGTGTGECAPVGEACGDGVVCCSGLVCSSEGLCDPDIG</sequence>
<evidence type="ECO:0000313" key="3">
    <source>
        <dbReference type="EMBL" id="NMO23087.1"/>
    </source>
</evidence>
<organism evidence="3 4">
    <name type="scientific">Pyxidicoccus fallax</name>
    <dbReference type="NCBI Taxonomy" id="394095"/>
    <lineage>
        <taxon>Bacteria</taxon>
        <taxon>Pseudomonadati</taxon>
        <taxon>Myxococcota</taxon>
        <taxon>Myxococcia</taxon>
        <taxon>Myxococcales</taxon>
        <taxon>Cystobacterineae</taxon>
        <taxon>Myxococcaceae</taxon>
        <taxon>Pyxidicoccus</taxon>
    </lineage>
</organism>
<feature type="region of interest" description="Disordered" evidence="1">
    <location>
        <begin position="130"/>
        <end position="166"/>
    </location>
</feature>
<dbReference type="PROSITE" id="PS51257">
    <property type="entry name" value="PROKAR_LIPOPROTEIN"/>
    <property type="match status" value="1"/>
</dbReference>
<feature type="region of interest" description="Disordered" evidence="1">
    <location>
        <begin position="25"/>
        <end position="94"/>
    </location>
</feature>
<dbReference type="EMBL" id="JABBJJ010000528">
    <property type="protein sequence ID" value="NMO23087.1"/>
    <property type="molecule type" value="Genomic_DNA"/>
</dbReference>
<keyword evidence="4" id="KW-1185">Reference proteome</keyword>
<reference evidence="3 4" key="1">
    <citation type="submission" date="2020-04" db="EMBL/GenBank/DDBJ databases">
        <title>Draft genome of Pyxidicoccus fallax type strain.</title>
        <authorList>
            <person name="Whitworth D.E."/>
        </authorList>
    </citation>
    <scope>NUCLEOTIDE SEQUENCE [LARGE SCALE GENOMIC DNA]</scope>
    <source>
        <strain evidence="3 4">DSM 14698</strain>
    </source>
</reference>
<feature type="chain" id="PRO_5032925633" description="Lipoprotein" evidence="2">
    <location>
        <begin position="24"/>
        <end position="206"/>
    </location>
</feature>
<dbReference type="Proteomes" id="UP000518300">
    <property type="component" value="Unassembled WGS sequence"/>
</dbReference>
<feature type="signal peptide" evidence="2">
    <location>
        <begin position="1"/>
        <end position="23"/>
    </location>
</feature>
<dbReference type="AlphaFoldDB" id="A0A848LYA1"/>
<gene>
    <name evidence="3" type="ORF">HG543_50740</name>
</gene>
<evidence type="ECO:0000256" key="2">
    <source>
        <dbReference type="SAM" id="SignalP"/>
    </source>
</evidence>
<proteinExistence type="predicted"/>
<comment type="caution">
    <text evidence="3">The sequence shown here is derived from an EMBL/GenBank/DDBJ whole genome shotgun (WGS) entry which is preliminary data.</text>
</comment>
<evidence type="ECO:0008006" key="5">
    <source>
        <dbReference type="Google" id="ProtNLM"/>
    </source>
</evidence>
<evidence type="ECO:0000256" key="1">
    <source>
        <dbReference type="SAM" id="MobiDB-lite"/>
    </source>
</evidence>
<name>A0A848LYA1_9BACT</name>
<feature type="compositionally biased region" description="Acidic residues" evidence="1">
    <location>
        <begin position="53"/>
        <end position="63"/>
    </location>
</feature>